<comment type="caution">
    <text evidence="2">The sequence shown here is derived from an EMBL/GenBank/DDBJ whole genome shotgun (WGS) entry which is preliminary data.</text>
</comment>
<dbReference type="PANTHER" id="PTHR33641">
    <property type="entry name" value="OS06G0133500 PROTEIN"/>
    <property type="match status" value="1"/>
</dbReference>
<keyword evidence="3" id="KW-1185">Reference proteome</keyword>
<keyword evidence="1" id="KW-0812">Transmembrane</keyword>
<protein>
    <submittedName>
        <fullName evidence="2">Uncharacterized protein</fullName>
    </submittedName>
</protein>
<dbReference type="Proteomes" id="UP000326396">
    <property type="component" value="Linkage Group LG12"/>
</dbReference>
<dbReference type="PANTHER" id="PTHR33641:SF15">
    <property type="entry name" value="AVR9_CF-9 RAPIDLY ELICITED PROTEIN"/>
    <property type="match status" value="1"/>
</dbReference>
<keyword evidence="1" id="KW-0472">Membrane</keyword>
<evidence type="ECO:0000313" key="3">
    <source>
        <dbReference type="Proteomes" id="UP000326396"/>
    </source>
</evidence>
<accession>A0A5N6PI51</accession>
<organism evidence="2 3">
    <name type="scientific">Mikania micrantha</name>
    <name type="common">bitter vine</name>
    <dbReference type="NCBI Taxonomy" id="192012"/>
    <lineage>
        <taxon>Eukaryota</taxon>
        <taxon>Viridiplantae</taxon>
        <taxon>Streptophyta</taxon>
        <taxon>Embryophyta</taxon>
        <taxon>Tracheophyta</taxon>
        <taxon>Spermatophyta</taxon>
        <taxon>Magnoliopsida</taxon>
        <taxon>eudicotyledons</taxon>
        <taxon>Gunneridae</taxon>
        <taxon>Pentapetalae</taxon>
        <taxon>asterids</taxon>
        <taxon>campanulids</taxon>
        <taxon>Asterales</taxon>
        <taxon>Asteraceae</taxon>
        <taxon>Asteroideae</taxon>
        <taxon>Heliantheae alliance</taxon>
        <taxon>Eupatorieae</taxon>
        <taxon>Mikania</taxon>
    </lineage>
</organism>
<keyword evidence="1" id="KW-1133">Transmembrane helix</keyword>
<sequence>MNSIFSSFDALSANLLGQSVSYFKTKSPAATTILADQKTMKNETISNGNGNVTGSRSKGGCSARWAPEFDGLNCYESLGVFIKFHIFGSLLGLVLGLNFNRE</sequence>
<gene>
    <name evidence="2" type="ORF">E3N88_08311</name>
</gene>
<evidence type="ECO:0000313" key="2">
    <source>
        <dbReference type="EMBL" id="KAD6453606.1"/>
    </source>
</evidence>
<reference evidence="2 3" key="1">
    <citation type="submission" date="2019-05" db="EMBL/GenBank/DDBJ databases">
        <title>Mikania micrantha, genome provides insights into the molecular mechanism of rapid growth.</title>
        <authorList>
            <person name="Liu B."/>
        </authorList>
    </citation>
    <scope>NUCLEOTIDE SEQUENCE [LARGE SCALE GENOMIC DNA]</scope>
    <source>
        <strain evidence="2">NLD-2019</strain>
        <tissue evidence="2">Leaf</tissue>
    </source>
</reference>
<evidence type="ECO:0000256" key="1">
    <source>
        <dbReference type="SAM" id="Phobius"/>
    </source>
</evidence>
<feature type="transmembrane region" description="Helical" evidence="1">
    <location>
        <begin position="80"/>
        <end position="99"/>
    </location>
</feature>
<dbReference type="EMBL" id="SZYD01000004">
    <property type="protein sequence ID" value="KAD6453606.1"/>
    <property type="molecule type" value="Genomic_DNA"/>
</dbReference>
<name>A0A5N6PI51_9ASTR</name>
<dbReference type="AlphaFoldDB" id="A0A5N6PI51"/>
<dbReference type="OrthoDB" id="751010at2759"/>
<proteinExistence type="predicted"/>